<keyword evidence="5" id="KW-1185">Reference proteome</keyword>
<evidence type="ECO:0000256" key="2">
    <source>
        <dbReference type="SAM" id="Coils"/>
    </source>
</evidence>
<dbReference type="GO" id="GO:0035459">
    <property type="term" value="P:vesicle cargo loading"/>
    <property type="evidence" value="ECO:0007669"/>
    <property type="project" value="TreeGrafter"/>
</dbReference>
<feature type="coiled-coil region" evidence="2">
    <location>
        <begin position="338"/>
        <end position="506"/>
    </location>
</feature>
<feature type="region of interest" description="Disordered" evidence="3">
    <location>
        <begin position="535"/>
        <end position="836"/>
    </location>
</feature>
<name>A0AAQ6IU27_ANATE</name>
<proteinExistence type="predicted"/>
<feature type="compositionally biased region" description="Pro residues" evidence="3">
    <location>
        <begin position="718"/>
        <end position="728"/>
    </location>
</feature>
<organism evidence="4 5">
    <name type="scientific">Anabas testudineus</name>
    <name type="common">Climbing perch</name>
    <name type="synonym">Anthias testudineus</name>
    <dbReference type="NCBI Taxonomy" id="64144"/>
    <lineage>
        <taxon>Eukaryota</taxon>
        <taxon>Metazoa</taxon>
        <taxon>Chordata</taxon>
        <taxon>Craniata</taxon>
        <taxon>Vertebrata</taxon>
        <taxon>Euteleostomi</taxon>
        <taxon>Actinopterygii</taxon>
        <taxon>Neopterygii</taxon>
        <taxon>Teleostei</taxon>
        <taxon>Neoteleostei</taxon>
        <taxon>Acanthomorphata</taxon>
        <taxon>Anabantaria</taxon>
        <taxon>Anabantiformes</taxon>
        <taxon>Anabantoidei</taxon>
        <taxon>Anabantidae</taxon>
        <taxon>Anabas</taxon>
    </lineage>
</organism>
<feature type="compositionally biased region" description="Basic and acidic residues" evidence="3">
    <location>
        <begin position="686"/>
        <end position="715"/>
    </location>
</feature>
<protein>
    <recommendedName>
        <fullName evidence="6">MIA SH3 domain ER export factor 2</fullName>
    </recommendedName>
</protein>
<dbReference type="GO" id="GO:0009306">
    <property type="term" value="P:protein secretion"/>
    <property type="evidence" value="ECO:0007669"/>
    <property type="project" value="TreeGrafter"/>
</dbReference>
<evidence type="ECO:0000256" key="3">
    <source>
        <dbReference type="SAM" id="MobiDB-lite"/>
    </source>
</evidence>
<keyword evidence="1 2" id="KW-0175">Coiled coil</keyword>
<dbReference type="Proteomes" id="UP000265040">
    <property type="component" value="Chromosome 12"/>
</dbReference>
<feature type="compositionally biased region" description="Basic and acidic residues" evidence="3">
    <location>
        <begin position="313"/>
        <end position="325"/>
    </location>
</feature>
<feature type="compositionally biased region" description="Basic and acidic residues" evidence="3">
    <location>
        <begin position="824"/>
        <end position="836"/>
    </location>
</feature>
<reference evidence="4" key="2">
    <citation type="submission" date="2025-08" db="UniProtKB">
        <authorList>
            <consortium name="Ensembl"/>
        </authorList>
    </citation>
    <scope>IDENTIFICATION</scope>
</reference>
<evidence type="ECO:0000256" key="1">
    <source>
        <dbReference type="ARBA" id="ARBA00023054"/>
    </source>
</evidence>
<dbReference type="InterPro" id="IPR051500">
    <property type="entry name" value="cTAGE_MIA/OTOR"/>
</dbReference>
<feature type="compositionally biased region" description="Low complexity" evidence="3">
    <location>
        <begin position="729"/>
        <end position="739"/>
    </location>
</feature>
<sequence length="836" mass="93145">MAEPPSTDQLASTALEFQATAEAYYTIAVEKVKDVVSALPDDIRPGPDLYGLPWEPVIISCLVGLVTLLLFTCRCYSSIKSRMYRSKERRMAEQVAQLLDEKCKDLETLSKCQQEYDELEDSLRDSGVLAQTEKTEHLEIKARQMEHAKRELERDIGQLKGQLEQQREHRIEQERRIAVLEESMKTLEDETKDLQSQEEQAQTTLKVYNMNSNRLHRNLETAGEENTLLQESNAQLRQQVEGWAERVSELETEMRRCEVAYSGMKQDVANKDERIMSLTDHLLGMKAWDSDLEKEEGEGEGGKKETSNGTAGKGEESEKGDITDTQRHLQKVQKLIYAAKLNADLKSLDEDKDRVFAKLNDEVKAKEDLHESIKELENEKLSLQSEAEHYSDQVLRLQQKLQIMTEMYQENELKLHRLLTVEERERLQKEEKLNKADKNIALAIEEVSNYRQRAEEMEEELEKTKQSYQTQISAHEKKAHNNWLAARAAERDLADIRRENALLRQKLTDTQFKLDAIDKDPYALDSLARPLPFRAERSPYGPSPLGRPASETRPFLSPPTLMEGPPTRLSPRVARGPVEPPGGQGELERSGGPHSDSGSISPTWERDRRGPLLGPLGPPGPIGPPGYMFPEPGGPMYRRPPPPPGAAGILPPPGSLPPGPPLPHTRGFPSAAPLGPPHPADMADGPYRENRLGPGEQEHRESGPGDRRTPPEADPRMGGPPPSGPPMGPMDGPFPRRAPYGPPPPDFYPPRGPGGPPMRPIWAPPPPGMMFPPRFPPGGPSLPPATHPYYAPPMRPPAPDGLPTPSTGPPPPQQSLPSPPHSQSAEEHTASPEDTI</sequence>
<dbReference type="GeneTree" id="ENSGT00950000182767"/>
<dbReference type="GO" id="GO:0006888">
    <property type="term" value="P:endoplasmic reticulum to Golgi vesicle-mediated transport"/>
    <property type="evidence" value="ECO:0007669"/>
    <property type="project" value="TreeGrafter"/>
</dbReference>
<dbReference type="GO" id="GO:0005789">
    <property type="term" value="C:endoplasmic reticulum membrane"/>
    <property type="evidence" value="ECO:0007669"/>
    <property type="project" value="TreeGrafter"/>
</dbReference>
<feature type="coiled-coil region" evidence="2">
    <location>
        <begin position="135"/>
        <end position="253"/>
    </location>
</feature>
<feature type="compositionally biased region" description="Pro residues" evidence="3">
    <location>
        <begin position="740"/>
        <end position="820"/>
    </location>
</feature>
<reference evidence="4 5" key="1">
    <citation type="submission" date="2021-04" db="EMBL/GenBank/DDBJ databases">
        <authorList>
            <consortium name="Wellcome Sanger Institute Data Sharing"/>
        </authorList>
    </citation>
    <scope>NUCLEOTIDE SEQUENCE [LARGE SCALE GENOMIC DNA]</scope>
</reference>
<accession>A0AAQ6IU27</accession>
<dbReference type="AlphaFoldDB" id="A0AAQ6IU27"/>
<evidence type="ECO:0008006" key="6">
    <source>
        <dbReference type="Google" id="ProtNLM"/>
    </source>
</evidence>
<dbReference type="PANTHER" id="PTHR23158:SF38">
    <property type="entry name" value="MELANOMA INHIBITORY ACTIVITY PROTEIN 2"/>
    <property type="match status" value="1"/>
</dbReference>
<evidence type="ECO:0000313" key="4">
    <source>
        <dbReference type="Ensembl" id="ENSATEP00000078616.1"/>
    </source>
</evidence>
<evidence type="ECO:0000313" key="5">
    <source>
        <dbReference type="Proteomes" id="UP000265040"/>
    </source>
</evidence>
<dbReference type="GO" id="GO:0070971">
    <property type="term" value="C:endoplasmic reticulum exit site"/>
    <property type="evidence" value="ECO:0007669"/>
    <property type="project" value="TreeGrafter"/>
</dbReference>
<feature type="compositionally biased region" description="Pro residues" evidence="3">
    <location>
        <begin position="638"/>
        <end position="663"/>
    </location>
</feature>
<feature type="region of interest" description="Disordered" evidence="3">
    <location>
        <begin position="292"/>
        <end position="325"/>
    </location>
</feature>
<dbReference type="PANTHER" id="PTHR23158">
    <property type="entry name" value="MELANOMA INHIBITORY ACTIVITY-RELATED"/>
    <property type="match status" value="1"/>
</dbReference>
<reference evidence="4" key="3">
    <citation type="submission" date="2025-09" db="UniProtKB">
        <authorList>
            <consortium name="Ensembl"/>
        </authorList>
    </citation>
    <scope>IDENTIFICATION</scope>
</reference>
<dbReference type="Ensembl" id="ENSATET00000078705.1">
    <property type="protein sequence ID" value="ENSATEP00000078616.1"/>
    <property type="gene ID" value="ENSATEG00000026685.2"/>
</dbReference>